<evidence type="ECO:0000256" key="5">
    <source>
        <dbReference type="SAM" id="MobiDB-lite"/>
    </source>
</evidence>
<keyword evidence="2" id="KW-0217">Developmental protein</keyword>
<gene>
    <name evidence="6" type="primary">CLE12_0</name>
    <name evidence="6" type="ORF">CK203_011338</name>
</gene>
<dbReference type="EMBL" id="QGNW01000022">
    <property type="protein sequence ID" value="RVX14116.1"/>
    <property type="molecule type" value="Genomic_DNA"/>
</dbReference>
<evidence type="ECO:0000256" key="3">
    <source>
        <dbReference type="ARBA" id="ARBA00022782"/>
    </source>
</evidence>
<reference evidence="6 7" key="1">
    <citation type="journal article" date="2018" name="PLoS Genet.">
        <title>Population sequencing reveals clonal diversity and ancestral inbreeding in the grapevine cultivar Chardonnay.</title>
        <authorList>
            <person name="Roach M.J."/>
            <person name="Johnson D.L."/>
            <person name="Bohlmann J."/>
            <person name="van Vuuren H.J."/>
            <person name="Jones S.J."/>
            <person name="Pretorius I.S."/>
            <person name="Schmidt S.A."/>
            <person name="Borneman A.R."/>
        </authorList>
    </citation>
    <scope>NUCLEOTIDE SEQUENCE [LARGE SCALE GENOMIC DNA]</scope>
    <source>
        <strain evidence="7">cv. Chardonnay</strain>
        <tissue evidence="6">Leaf</tissue>
    </source>
</reference>
<evidence type="ECO:0000256" key="1">
    <source>
        <dbReference type="ARBA" id="ARBA00005416"/>
    </source>
</evidence>
<dbReference type="PANTHER" id="PTHR34359">
    <property type="entry name" value="CLAVATA3/ESR (CLE)-RELATED PROTEIN 10"/>
    <property type="match status" value="1"/>
</dbReference>
<evidence type="ECO:0000313" key="6">
    <source>
        <dbReference type="EMBL" id="RVX14116.1"/>
    </source>
</evidence>
<accession>A0A438JYS7</accession>
<dbReference type="Gramene" id="Vitis17g00473.t01">
    <property type="protein sequence ID" value="Vitis17g00473.t01.CDS"/>
    <property type="gene ID" value="Vitis17g00473"/>
</dbReference>
<name>A0A438JYS7_VITVI</name>
<protein>
    <submittedName>
        <fullName evidence="6">CLAVATA3/ESR (CLE)-related protein 12</fullName>
    </submittedName>
</protein>
<dbReference type="InterPro" id="IPR039618">
    <property type="entry name" value="CLE9-13"/>
</dbReference>
<keyword evidence="3" id="KW-0221">Differentiation</keyword>
<dbReference type="AlphaFoldDB" id="A0A438JYS7"/>
<evidence type="ECO:0000313" key="7">
    <source>
        <dbReference type="Proteomes" id="UP000288805"/>
    </source>
</evidence>
<evidence type="ECO:0000256" key="2">
    <source>
        <dbReference type="ARBA" id="ARBA00022473"/>
    </source>
</evidence>
<dbReference type="Proteomes" id="UP000288805">
    <property type="component" value="Unassembled WGS sequence"/>
</dbReference>
<keyword evidence="4" id="KW-0379">Hydroxylation</keyword>
<dbReference type="GO" id="GO:0030154">
    <property type="term" value="P:cell differentiation"/>
    <property type="evidence" value="ECO:0007669"/>
    <property type="project" value="UniProtKB-KW"/>
</dbReference>
<dbReference type="OrthoDB" id="753861at2759"/>
<sequence>MAPKLTPQSLSIILCLSLLLLFFLGLGSFISIKPTRNSISHSINRKVLATKFDFTAFHGESHSRHLPPQPDPADSEIDPLYGVEKRKVPTGPNPLHH</sequence>
<comment type="caution">
    <text evidence="6">The sequence shown here is derived from an EMBL/GenBank/DDBJ whole genome shotgun (WGS) entry which is preliminary data.</text>
</comment>
<organism evidence="6 7">
    <name type="scientific">Vitis vinifera</name>
    <name type="common">Grape</name>
    <dbReference type="NCBI Taxonomy" id="29760"/>
    <lineage>
        <taxon>Eukaryota</taxon>
        <taxon>Viridiplantae</taxon>
        <taxon>Streptophyta</taxon>
        <taxon>Embryophyta</taxon>
        <taxon>Tracheophyta</taxon>
        <taxon>Spermatophyta</taxon>
        <taxon>Magnoliopsida</taxon>
        <taxon>eudicotyledons</taxon>
        <taxon>Gunneridae</taxon>
        <taxon>Pentapetalae</taxon>
        <taxon>rosids</taxon>
        <taxon>Vitales</taxon>
        <taxon>Vitaceae</taxon>
        <taxon>Viteae</taxon>
        <taxon>Vitis</taxon>
    </lineage>
</organism>
<proteinExistence type="inferred from homology"/>
<comment type="similarity">
    <text evidence="1">Belongs to the CLV3/ESR signal peptide family.</text>
</comment>
<feature type="region of interest" description="Disordered" evidence="5">
    <location>
        <begin position="59"/>
        <end position="97"/>
    </location>
</feature>
<dbReference type="PANTHER" id="PTHR34359:SF5">
    <property type="entry name" value="CLAVATA3_ESR (CLE)-RELATED PROTEIN 9"/>
    <property type="match status" value="1"/>
</dbReference>
<evidence type="ECO:0000256" key="4">
    <source>
        <dbReference type="ARBA" id="ARBA00023278"/>
    </source>
</evidence>